<dbReference type="PANTHER" id="PTHR45815">
    <property type="entry name" value="PROTEIN DISULFIDE-ISOMERASE A6"/>
    <property type="match status" value="1"/>
</dbReference>
<dbReference type="GO" id="GO:0016853">
    <property type="term" value="F:isomerase activity"/>
    <property type="evidence" value="ECO:0007669"/>
    <property type="project" value="UniProtKB-KW"/>
</dbReference>
<sequence length="395" mass="43473">MAPLYNACLLAFPVFLSTAFCTLYDAKSPVKTLSSVSFDESLRTNGVTLVEFYSDSCDSCAKFAKDFETVATALKDVVSVYAVNDASLSNRYNVSSFPSFKAFLGRGSSASPTPVDYTGARRVSDLVTFTMKSLNKHVKSKVPAPKPREVKVPSGHVSQLSEAEFNNVVLNDTYSQWLIMFFAPWCGHCKALEPEWRRMATIADKVKIGSVDATVHQALAQRYGVKGYPTIVLLPQGSKVPSKAIGYNGARKAEDILAFAKRHYRNMGPPVKVDRVEDLQKRCSGPLCLLFFLPEDSVETDVATISRVMEKNSTTPFEFCYTLAKSHPSWERALGIPSFPALVGLNLSKNVYSTMRKANLTYDNVNTFVSEILSGRVSAERLSAALTDEPISTEL</sequence>
<feature type="chain" id="PRO_5042077201" evidence="1">
    <location>
        <begin position="20"/>
        <end position="395"/>
    </location>
</feature>
<dbReference type="Proteomes" id="UP001195914">
    <property type="component" value="Unassembled WGS sequence"/>
</dbReference>
<dbReference type="PROSITE" id="PS00194">
    <property type="entry name" value="THIOREDOXIN_1"/>
    <property type="match status" value="1"/>
</dbReference>
<keyword evidence="1" id="KW-0732">Signal</keyword>
<protein>
    <submittedName>
        <fullName evidence="3">Protein disulfide isomerase related protein</fullName>
    </submittedName>
</protein>
<dbReference type="InterPro" id="IPR013766">
    <property type="entry name" value="Thioredoxin_domain"/>
</dbReference>
<gene>
    <name evidence="3" type="ORF">X943_000569</name>
</gene>
<dbReference type="AlphaFoldDB" id="A0AAD9GCI3"/>
<dbReference type="Pfam" id="PF00085">
    <property type="entry name" value="Thioredoxin"/>
    <property type="match status" value="2"/>
</dbReference>
<keyword evidence="4" id="KW-1185">Reference proteome</keyword>
<dbReference type="PROSITE" id="PS51352">
    <property type="entry name" value="THIOREDOXIN_2"/>
    <property type="match status" value="2"/>
</dbReference>
<evidence type="ECO:0000313" key="4">
    <source>
        <dbReference type="Proteomes" id="UP001195914"/>
    </source>
</evidence>
<dbReference type="GO" id="GO:0005788">
    <property type="term" value="C:endoplasmic reticulum lumen"/>
    <property type="evidence" value="ECO:0007669"/>
    <property type="project" value="TreeGrafter"/>
</dbReference>
<dbReference type="GO" id="GO:0015035">
    <property type="term" value="F:protein-disulfide reductase activity"/>
    <property type="evidence" value="ECO:0007669"/>
    <property type="project" value="TreeGrafter"/>
</dbReference>
<evidence type="ECO:0000256" key="1">
    <source>
        <dbReference type="SAM" id="SignalP"/>
    </source>
</evidence>
<dbReference type="PANTHER" id="PTHR45815:SF3">
    <property type="entry name" value="PROTEIN DISULFIDE-ISOMERASE A6"/>
    <property type="match status" value="1"/>
</dbReference>
<feature type="domain" description="Thioredoxin" evidence="2">
    <location>
        <begin position="8"/>
        <end position="136"/>
    </location>
</feature>
<feature type="signal peptide" evidence="1">
    <location>
        <begin position="1"/>
        <end position="19"/>
    </location>
</feature>
<comment type="caution">
    <text evidence="3">The sequence shown here is derived from an EMBL/GenBank/DDBJ whole genome shotgun (WGS) entry which is preliminary data.</text>
</comment>
<evidence type="ECO:0000313" key="3">
    <source>
        <dbReference type="EMBL" id="KAK1935951.1"/>
    </source>
</evidence>
<evidence type="ECO:0000259" key="2">
    <source>
        <dbReference type="PROSITE" id="PS51352"/>
    </source>
</evidence>
<reference evidence="3" key="2">
    <citation type="submission" date="2021-05" db="EMBL/GenBank/DDBJ databases">
        <authorList>
            <person name="Pain A."/>
        </authorList>
    </citation>
    <scope>NUCLEOTIDE SEQUENCE</scope>
    <source>
        <strain evidence="3">1802A</strain>
    </source>
</reference>
<feature type="domain" description="Thioredoxin" evidence="2">
    <location>
        <begin position="138"/>
        <end position="265"/>
    </location>
</feature>
<dbReference type="GO" id="GO:0034976">
    <property type="term" value="P:response to endoplasmic reticulum stress"/>
    <property type="evidence" value="ECO:0007669"/>
    <property type="project" value="TreeGrafter"/>
</dbReference>
<proteinExistence type="predicted"/>
<dbReference type="EMBL" id="JAHBMH010000044">
    <property type="protein sequence ID" value="KAK1935951.1"/>
    <property type="molecule type" value="Genomic_DNA"/>
</dbReference>
<name>A0AAD9GCI3_BABDI</name>
<reference evidence="3" key="1">
    <citation type="journal article" date="2014" name="Nucleic Acids Res.">
        <title>The evolutionary dynamics of variant antigen genes in Babesia reveal a history of genomic innovation underlying host-parasite interaction.</title>
        <authorList>
            <person name="Jackson A.P."/>
            <person name="Otto T.D."/>
            <person name="Darby A."/>
            <person name="Ramaprasad A."/>
            <person name="Xia D."/>
            <person name="Echaide I.E."/>
            <person name="Farber M."/>
            <person name="Gahlot S."/>
            <person name="Gamble J."/>
            <person name="Gupta D."/>
            <person name="Gupta Y."/>
            <person name="Jackson L."/>
            <person name="Malandrin L."/>
            <person name="Malas T.B."/>
            <person name="Moussa E."/>
            <person name="Nair M."/>
            <person name="Reid A.J."/>
            <person name="Sanders M."/>
            <person name="Sharma J."/>
            <person name="Tracey A."/>
            <person name="Quail M.A."/>
            <person name="Weir W."/>
            <person name="Wastling J.M."/>
            <person name="Hall N."/>
            <person name="Willadsen P."/>
            <person name="Lingelbach K."/>
            <person name="Shiels B."/>
            <person name="Tait A."/>
            <person name="Berriman M."/>
            <person name="Allred D.R."/>
            <person name="Pain A."/>
        </authorList>
    </citation>
    <scope>NUCLEOTIDE SEQUENCE</scope>
    <source>
        <strain evidence="3">1802A</strain>
    </source>
</reference>
<keyword evidence="3" id="KW-0413">Isomerase</keyword>
<dbReference type="InterPro" id="IPR036249">
    <property type="entry name" value="Thioredoxin-like_sf"/>
</dbReference>
<dbReference type="PRINTS" id="PR00421">
    <property type="entry name" value="THIOREDOXIN"/>
</dbReference>
<dbReference type="SUPFAM" id="SSF52833">
    <property type="entry name" value="Thioredoxin-like"/>
    <property type="match status" value="3"/>
</dbReference>
<organism evidence="3 4">
    <name type="scientific">Babesia divergens</name>
    <dbReference type="NCBI Taxonomy" id="32595"/>
    <lineage>
        <taxon>Eukaryota</taxon>
        <taxon>Sar</taxon>
        <taxon>Alveolata</taxon>
        <taxon>Apicomplexa</taxon>
        <taxon>Aconoidasida</taxon>
        <taxon>Piroplasmida</taxon>
        <taxon>Babesiidae</taxon>
        <taxon>Babesia</taxon>
    </lineage>
</organism>
<dbReference type="Gene3D" id="3.40.30.10">
    <property type="entry name" value="Glutaredoxin"/>
    <property type="match status" value="2"/>
</dbReference>
<dbReference type="InterPro" id="IPR017937">
    <property type="entry name" value="Thioredoxin_CS"/>
</dbReference>
<accession>A0AAD9GCI3</accession>